<accession>A0AAV6GD67</accession>
<dbReference type="Gene3D" id="3.40.630.10">
    <property type="entry name" value="Zn peptidases"/>
    <property type="match status" value="1"/>
</dbReference>
<keyword evidence="7" id="KW-0121">Carboxypeptidase</keyword>
<evidence type="ECO:0000256" key="19">
    <source>
        <dbReference type="PROSITE-ProRule" id="PRU01379"/>
    </source>
</evidence>
<feature type="region of interest" description="Disordered" evidence="20">
    <location>
        <begin position="828"/>
        <end position="858"/>
    </location>
</feature>
<dbReference type="GO" id="GO:0005814">
    <property type="term" value="C:centriole"/>
    <property type="evidence" value="ECO:0007669"/>
    <property type="project" value="UniProtKB-SubCell"/>
</dbReference>
<evidence type="ECO:0000256" key="2">
    <source>
        <dbReference type="ARBA" id="ARBA00004114"/>
    </source>
</evidence>
<dbReference type="GO" id="GO:0008270">
    <property type="term" value="F:zinc ion binding"/>
    <property type="evidence" value="ECO:0007669"/>
    <property type="project" value="InterPro"/>
</dbReference>
<evidence type="ECO:0000256" key="6">
    <source>
        <dbReference type="ARBA" id="ARBA00022490"/>
    </source>
</evidence>
<evidence type="ECO:0000256" key="8">
    <source>
        <dbReference type="ARBA" id="ARBA00022670"/>
    </source>
</evidence>
<sequence>MNPASEPDSSMQTSDDAYDKFILRHLQHYGLFTGRVTCPPQTSAPSYDRWAVSQDCQSDTHSTDSPDSNSGDELDTEKTFPLRLPKTLRTRQLLIDFDGGRPIPRLREPRDLFAIPSCSSPFQGVRWPVECEVTVGHIYHTEWDPPKAEPFYQCTGHERTPMTVGEEKGNLVYLINPATKTAHFTCSRVGGSQGPIKDVHCSSSQEPPLAFESRFESGNLQKAVQVDVHDYELTLRHDLYTTKHTQWFYFRVQNMKAAITYRFTIINLLKSSSLYCSGMRPLLYSEQSAREHGQGWTRTGASIKYYRNNREQDGRPLVMRQPSKTACCKLRVLCRSLAGNPVYVLTITAPGGSLGERHVKQAVVVTARVHPGETNSSWIMQGFLDFLLGDSPDACLLREMFVFKVVPMLNPDGVVVGNYRCSLAGRDLNRNYRTLLQESFPCVWHTRNMVKRLLSEREVVLYCDLHGHSRKNNVFMYGCDSRSSSSVNLQERVFPLMMSKNAHDKFSFRSCKFKVQKSKEGTGRIVMWKLGIRNSYTMESTFGGSTLGNRTGTHFTTQDLKSIGYYLCDTLLDYCDPDTTKTNQCLAELSALLRLEIRRRLGQDLDSSLSLGGVSVSDIESSTSGSNSSESDGPPVHLMNTPDQPQKRHLRSRKERDRLHHSLGRKTISKAVQKNTESPPCSVPVKKAQDTLAMVKETETRQMEAETTHDLCRGGATGDEAAPSVPRRPVSVGAVKQSGVKDRQLQSMHLSAMTLCPRVKAHQGKPRHYTLPAHRVVPESMPSSWLGTCRSVCFYLARSQRQIPPCNKHRTVAKVSIRYYLPESGPAINSIRQRGKHGTGQENDTMGLSQSTTVKNGDKDLNMTKTHEAASSKPKICSSTFLPDLHCMDIYGKSHGQPPGDQAGLGMIKLDTGKLTELRGSIGQNIPRMVPAPSEKRFTLRPLADDHKTCLLSQVTLQVSSPDTSAECDIPYKPDKNGEQPLPKELFAAQIDKVVKY</sequence>
<keyword evidence="9" id="KW-0479">Metal-binding</keyword>
<feature type="region of interest" description="Disordered" evidence="20">
    <location>
        <begin position="612"/>
        <end position="684"/>
    </location>
</feature>
<evidence type="ECO:0000256" key="1">
    <source>
        <dbReference type="ARBA" id="ARBA00001947"/>
    </source>
</evidence>
<keyword evidence="14" id="KW-0966">Cell projection</keyword>
<keyword evidence="8" id="KW-0645">Protease</keyword>
<comment type="similarity">
    <text evidence="5 19">Belongs to the peptidase M14 family.</text>
</comment>
<dbReference type="PANTHER" id="PTHR12756:SF41">
    <property type="entry name" value="CYTOSOLIC CARBOXYPEPTIDASE 2"/>
    <property type="match status" value="1"/>
</dbReference>
<dbReference type="CDD" id="cd06907">
    <property type="entry name" value="M14_AGBL2-3_like"/>
    <property type="match status" value="1"/>
</dbReference>
<evidence type="ECO:0000256" key="4">
    <source>
        <dbReference type="ARBA" id="ARBA00004514"/>
    </source>
</evidence>
<evidence type="ECO:0000256" key="3">
    <source>
        <dbReference type="ARBA" id="ARBA00004120"/>
    </source>
</evidence>
<comment type="caution">
    <text evidence="22">The sequence shown here is derived from an EMBL/GenBank/DDBJ whole genome shotgun (WGS) entry which is preliminary data.</text>
</comment>
<feature type="compositionally biased region" description="Polar residues" evidence="20">
    <location>
        <begin position="840"/>
        <end position="855"/>
    </location>
</feature>
<dbReference type="GO" id="GO:0005829">
    <property type="term" value="C:cytosol"/>
    <property type="evidence" value="ECO:0007669"/>
    <property type="project" value="UniProtKB-SubCell"/>
</dbReference>
<dbReference type="AlphaFoldDB" id="A0AAV6GD67"/>
<dbReference type="FunFam" id="3.40.630.10:FF:000011">
    <property type="entry name" value="cytosolic carboxypeptidase 2 isoform X1"/>
    <property type="match status" value="1"/>
</dbReference>
<dbReference type="InterPro" id="IPR050821">
    <property type="entry name" value="Cytosolic_carboxypeptidase"/>
</dbReference>
<dbReference type="Pfam" id="PF18027">
    <property type="entry name" value="Pepdidase_M14_N"/>
    <property type="match status" value="1"/>
</dbReference>
<dbReference type="GO" id="GO:0004181">
    <property type="term" value="F:metallocarboxypeptidase activity"/>
    <property type="evidence" value="ECO:0007669"/>
    <property type="project" value="InterPro"/>
</dbReference>
<protein>
    <recommendedName>
        <fullName evidence="16">Cytosolic carboxypeptidase 2</fullName>
    </recommendedName>
    <alternativeName>
        <fullName evidence="18">ATP/GTP-binding protein-like 2</fullName>
    </alternativeName>
    <alternativeName>
        <fullName evidence="17">Protein deglutamylase CCP2</fullName>
    </alternativeName>
</protein>
<reference evidence="22" key="1">
    <citation type="submission" date="2020-10" db="EMBL/GenBank/DDBJ databases">
        <title>Chromosome-scale genome assembly of the Allis shad, Alosa alosa.</title>
        <authorList>
            <person name="Margot Z."/>
            <person name="Christophe K."/>
            <person name="Cabau C."/>
            <person name="Louis A."/>
            <person name="Berthelot C."/>
            <person name="Parey E."/>
            <person name="Roest Crollius H."/>
            <person name="Montfort J."/>
            <person name="Robinson-Rechavi M."/>
            <person name="Bucao C."/>
            <person name="Bouchez O."/>
            <person name="Gislard M."/>
            <person name="Lluch J."/>
            <person name="Milhes M."/>
            <person name="Lampietro C."/>
            <person name="Lopez Roques C."/>
            <person name="Donnadieu C."/>
            <person name="Braasch I."/>
            <person name="Desvignes T."/>
            <person name="Postlethwait J."/>
            <person name="Bobe J."/>
            <person name="Guiguen Y."/>
        </authorList>
    </citation>
    <scope>NUCLEOTIDE SEQUENCE</scope>
    <source>
        <strain evidence="22">M-15738</strain>
        <tissue evidence="22">Blood</tissue>
    </source>
</reference>
<evidence type="ECO:0000256" key="9">
    <source>
        <dbReference type="ARBA" id="ARBA00022723"/>
    </source>
</evidence>
<comment type="catalytic activity">
    <reaction evidence="15">
        <text>(L-glutamyl)(n+1)-gamma-L-glutamyl-L-glutamyl-[protein] + H2O = (L-glutamyl)(n)-gamma-L-glutamyl-L-glutamyl-[protein] + L-glutamate</text>
        <dbReference type="Rhea" id="RHEA:60004"/>
        <dbReference type="Rhea" id="RHEA-COMP:15519"/>
        <dbReference type="Rhea" id="RHEA-COMP:15675"/>
        <dbReference type="ChEBI" id="CHEBI:15377"/>
        <dbReference type="ChEBI" id="CHEBI:29985"/>
        <dbReference type="ChEBI" id="CHEBI:143623"/>
    </reaction>
    <physiologicalReaction direction="left-to-right" evidence="15">
        <dbReference type="Rhea" id="RHEA:60005"/>
    </physiologicalReaction>
</comment>
<evidence type="ECO:0000256" key="15">
    <source>
        <dbReference type="ARBA" id="ARBA00029302"/>
    </source>
</evidence>
<keyword evidence="10" id="KW-0378">Hydrolase</keyword>
<evidence type="ECO:0000256" key="20">
    <source>
        <dbReference type="SAM" id="MobiDB-lite"/>
    </source>
</evidence>
<gene>
    <name evidence="22" type="ORF">AALO_G00147420</name>
</gene>
<evidence type="ECO:0000313" key="22">
    <source>
        <dbReference type="EMBL" id="KAG5273079.1"/>
    </source>
</evidence>
<feature type="compositionally biased region" description="Low complexity" evidence="20">
    <location>
        <begin position="612"/>
        <end position="633"/>
    </location>
</feature>
<evidence type="ECO:0000256" key="16">
    <source>
        <dbReference type="ARBA" id="ARBA00041046"/>
    </source>
</evidence>
<keyword evidence="12" id="KW-0482">Metalloprotease</keyword>
<evidence type="ECO:0000256" key="12">
    <source>
        <dbReference type="ARBA" id="ARBA00023049"/>
    </source>
</evidence>
<dbReference type="GO" id="GO:0006508">
    <property type="term" value="P:proteolysis"/>
    <property type="evidence" value="ECO:0007669"/>
    <property type="project" value="UniProtKB-KW"/>
</dbReference>
<dbReference type="Pfam" id="PF00246">
    <property type="entry name" value="Peptidase_M14"/>
    <property type="match status" value="1"/>
</dbReference>
<keyword evidence="6" id="KW-0963">Cytoplasm</keyword>
<evidence type="ECO:0000256" key="17">
    <source>
        <dbReference type="ARBA" id="ARBA00043071"/>
    </source>
</evidence>
<feature type="compositionally biased region" description="Polar residues" evidence="20">
    <location>
        <begin position="54"/>
        <end position="69"/>
    </location>
</feature>
<keyword evidence="23" id="KW-1185">Reference proteome</keyword>
<dbReference type="SUPFAM" id="SSF53187">
    <property type="entry name" value="Zn-dependent exopeptidases"/>
    <property type="match status" value="1"/>
</dbReference>
<evidence type="ECO:0000256" key="14">
    <source>
        <dbReference type="ARBA" id="ARBA00023273"/>
    </source>
</evidence>
<evidence type="ECO:0000256" key="10">
    <source>
        <dbReference type="ARBA" id="ARBA00022801"/>
    </source>
</evidence>
<keyword evidence="13" id="KW-0206">Cytoskeleton</keyword>
<dbReference type="Proteomes" id="UP000823561">
    <property type="component" value="Chromosome 11"/>
</dbReference>
<dbReference type="InterPro" id="IPR040626">
    <property type="entry name" value="Pepdidase_M14_N"/>
</dbReference>
<dbReference type="EMBL" id="JADWDJ010000011">
    <property type="protein sequence ID" value="KAG5273079.1"/>
    <property type="molecule type" value="Genomic_DNA"/>
</dbReference>
<feature type="region of interest" description="Disordered" evidence="20">
    <location>
        <begin position="43"/>
        <end position="79"/>
    </location>
</feature>
<evidence type="ECO:0000256" key="5">
    <source>
        <dbReference type="ARBA" id="ARBA00005988"/>
    </source>
</evidence>
<proteinExistence type="inferred from homology"/>
<organism evidence="22 23">
    <name type="scientific">Alosa alosa</name>
    <name type="common">allis shad</name>
    <dbReference type="NCBI Taxonomy" id="278164"/>
    <lineage>
        <taxon>Eukaryota</taxon>
        <taxon>Metazoa</taxon>
        <taxon>Chordata</taxon>
        <taxon>Craniata</taxon>
        <taxon>Vertebrata</taxon>
        <taxon>Euteleostomi</taxon>
        <taxon>Actinopterygii</taxon>
        <taxon>Neopterygii</taxon>
        <taxon>Teleostei</taxon>
        <taxon>Clupei</taxon>
        <taxon>Clupeiformes</taxon>
        <taxon>Clupeoidei</taxon>
        <taxon>Clupeidae</taxon>
        <taxon>Alosa</taxon>
    </lineage>
</organism>
<evidence type="ECO:0000256" key="7">
    <source>
        <dbReference type="ARBA" id="ARBA00022645"/>
    </source>
</evidence>
<dbReference type="Gene3D" id="2.60.40.3120">
    <property type="match status" value="1"/>
</dbReference>
<keyword evidence="11" id="KW-0862">Zinc</keyword>
<evidence type="ECO:0000259" key="21">
    <source>
        <dbReference type="PROSITE" id="PS52035"/>
    </source>
</evidence>
<feature type="compositionally biased region" description="Polar residues" evidence="20">
    <location>
        <begin position="670"/>
        <end position="679"/>
    </location>
</feature>
<evidence type="ECO:0000256" key="11">
    <source>
        <dbReference type="ARBA" id="ARBA00022833"/>
    </source>
</evidence>
<dbReference type="PANTHER" id="PTHR12756">
    <property type="entry name" value="CYTOSOLIC CARBOXYPEPTIDASE"/>
    <property type="match status" value="1"/>
</dbReference>
<feature type="active site" description="Proton donor/acceptor" evidence="19">
    <location>
        <position position="539"/>
    </location>
</feature>
<evidence type="ECO:0000313" key="23">
    <source>
        <dbReference type="Proteomes" id="UP000823561"/>
    </source>
</evidence>
<feature type="domain" description="Peptidase M14" evidence="21">
    <location>
        <begin position="304"/>
        <end position="575"/>
    </location>
</feature>
<evidence type="ECO:0000256" key="18">
    <source>
        <dbReference type="ARBA" id="ARBA00043107"/>
    </source>
</evidence>
<name>A0AAV6GD67_9TELE</name>
<comment type="cofactor">
    <cofactor evidence="1">
        <name>Zn(2+)</name>
        <dbReference type="ChEBI" id="CHEBI:29105"/>
    </cofactor>
</comment>
<dbReference type="PROSITE" id="PS52035">
    <property type="entry name" value="PEPTIDASE_M14"/>
    <property type="match status" value="1"/>
</dbReference>
<comment type="subcellular location">
    <subcellularLocation>
        <location evidence="3">Cytoplasm</location>
        <location evidence="3">Cytoskeleton</location>
        <location evidence="3">Cilium basal body</location>
    </subcellularLocation>
    <subcellularLocation>
        <location evidence="2">Cytoplasm</location>
        <location evidence="2">Cytoskeleton</location>
        <location evidence="2">Microtubule organizing center</location>
        <location evidence="2">Centrosome</location>
        <location evidence="2">Centriole</location>
    </subcellularLocation>
    <subcellularLocation>
        <location evidence="4">Cytoplasm</location>
        <location evidence="4">Cytosol</location>
    </subcellularLocation>
</comment>
<evidence type="ECO:0000256" key="13">
    <source>
        <dbReference type="ARBA" id="ARBA00023212"/>
    </source>
</evidence>
<dbReference type="InterPro" id="IPR000834">
    <property type="entry name" value="Peptidase_M14"/>
</dbReference>